<dbReference type="eggNOG" id="COG1520">
    <property type="taxonomic scope" value="Bacteria"/>
</dbReference>
<gene>
    <name evidence="3" type="ordered locus">Psta_0134</name>
</gene>
<evidence type="ECO:0000313" key="4">
    <source>
        <dbReference type="Proteomes" id="UP000001887"/>
    </source>
</evidence>
<dbReference type="InterPro" id="IPR011047">
    <property type="entry name" value="Quinoprotein_ADH-like_sf"/>
</dbReference>
<dbReference type="KEGG" id="psl:Psta_0134"/>
<dbReference type="PANTHER" id="PTHR34512:SF30">
    <property type="entry name" value="OUTER MEMBRANE PROTEIN ASSEMBLY FACTOR BAMB"/>
    <property type="match status" value="1"/>
</dbReference>
<evidence type="ECO:0000313" key="3">
    <source>
        <dbReference type="EMBL" id="ADB14830.1"/>
    </source>
</evidence>
<dbReference type="HOGENOM" id="CLU_027480_2_2_0"/>
<dbReference type="AlphaFoldDB" id="D2R0G2"/>
<feature type="domain" description="Pyrrolo-quinoline quinone repeat" evidence="2">
    <location>
        <begin position="192"/>
        <end position="431"/>
    </location>
</feature>
<proteinExistence type="predicted"/>
<dbReference type="InterPro" id="IPR015943">
    <property type="entry name" value="WD40/YVTN_repeat-like_dom_sf"/>
</dbReference>
<sequence length="435" mass="48356" precursor="true">MFRSILRTAASGALIGTLLSFSTSQAEDWPQWRGANRDGVWREEGVLEKFPAKEMPVKWRVEIGAGYSGPTIADGRVFVTDRLTKPVEQERILCFDEATGQPLWVKAYDCPYGKIGYQAGPRASVTVEGKVAYALGATGRAFALDVASGDVIWEKDCEQLYEIDMPIWGIAGAPLLYENLIILHIGGKGACVVALDKRTGEEVWKALGDRAQYSSPILVKQGETDVVIVWTGDSASGINAKTGNVVWNFPWKPRNMPIGIATPIVENNMVFFTSFYDGSLMLKLDPAKPTAEKVWQIAGRDERNTEALHSIISTPLMRGGYIYGCDSYGELRCLDAATGERIWEDLTATPKARWSNIHFVQRGAETWMFNERGELIIGKLAKEGFTEISRTKILEPTTEQLRQRGGVCWSHPAFANRHVFVRNDKELVCVSLEKK</sequence>
<dbReference type="EMBL" id="CP001848">
    <property type="protein sequence ID" value="ADB14830.1"/>
    <property type="molecule type" value="Genomic_DNA"/>
</dbReference>
<feature type="signal peptide" evidence="1">
    <location>
        <begin position="1"/>
        <end position="26"/>
    </location>
</feature>
<dbReference type="PANTHER" id="PTHR34512">
    <property type="entry name" value="CELL SURFACE PROTEIN"/>
    <property type="match status" value="1"/>
</dbReference>
<dbReference type="STRING" id="530564.Psta_0134"/>
<organism evidence="3 4">
    <name type="scientific">Pirellula staleyi (strain ATCC 27377 / DSM 6068 / ICPB 4128)</name>
    <name type="common">Pirella staleyi</name>
    <dbReference type="NCBI Taxonomy" id="530564"/>
    <lineage>
        <taxon>Bacteria</taxon>
        <taxon>Pseudomonadati</taxon>
        <taxon>Planctomycetota</taxon>
        <taxon>Planctomycetia</taxon>
        <taxon>Pirellulales</taxon>
        <taxon>Pirellulaceae</taxon>
        <taxon>Pirellula</taxon>
    </lineage>
</organism>
<dbReference type="InterPro" id="IPR002372">
    <property type="entry name" value="PQQ_rpt_dom"/>
</dbReference>
<dbReference type="SUPFAM" id="SSF50998">
    <property type="entry name" value="Quinoprotein alcohol dehydrogenase-like"/>
    <property type="match status" value="1"/>
</dbReference>
<feature type="domain" description="Pyrrolo-quinoline quinone repeat" evidence="2">
    <location>
        <begin position="57"/>
        <end position="189"/>
    </location>
</feature>
<evidence type="ECO:0000256" key="1">
    <source>
        <dbReference type="SAM" id="SignalP"/>
    </source>
</evidence>
<dbReference type="Pfam" id="PF13360">
    <property type="entry name" value="PQQ_2"/>
    <property type="match status" value="2"/>
</dbReference>
<evidence type="ECO:0000259" key="2">
    <source>
        <dbReference type="Pfam" id="PF13360"/>
    </source>
</evidence>
<keyword evidence="1" id="KW-0732">Signal</keyword>
<dbReference type="OrthoDB" id="4726955at2"/>
<name>D2R0G2_PIRSD</name>
<dbReference type="Proteomes" id="UP000001887">
    <property type="component" value="Chromosome"/>
</dbReference>
<dbReference type="Gene3D" id="2.40.10.480">
    <property type="match status" value="1"/>
</dbReference>
<feature type="chain" id="PRO_5003035326" evidence="1">
    <location>
        <begin position="27"/>
        <end position="435"/>
    </location>
</feature>
<accession>D2R0G2</accession>
<reference evidence="3 4" key="1">
    <citation type="journal article" date="2009" name="Stand. Genomic Sci.">
        <title>Complete genome sequence of Pirellula staleyi type strain (ATCC 27377).</title>
        <authorList>
            <person name="Clum A."/>
            <person name="Tindall B.J."/>
            <person name="Sikorski J."/>
            <person name="Ivanova N."/>
            <person name="Mavrommatis K."/>
            <person name="Lucas S."/>
            <person name="Glavina del Rio T."/>
            <person name="Nolan M."/>
            <person name="Chen F."/>
            <person name="Tice H."/>
            <person name="Pitluck S."/>
            <person name="Cheng J.F."/>
            <person name="Chertkov O."/>
            <person name="Brettin T."/>
            <person name="Han C."/>
            <person name="Detter J.C."/>
            <person name="Kuske C."/>
            <person name="Bruce D."/>
            <person name="Goodwin L."/>
            <person name="Ovchinikova G."/>
            <person name="Pati A."/>
            <person name="Mikhailova N."/>
            <person name="Chen A."/>
            <person name="Palaniappan K."/>
            <person name="Land M."/>
            <person name="Hauser L."/>
            <person name="Chang Y.J."/>
            <person name="Jeffries C.D."/>
            <person name="Chain P."/>
            <person name="Rohde M."/>
            <person name="Goker M."/>
            <person name="Bristow J."/>
            <person name="Eisen J.A."/>
            <person name="Markowitz V."/>
            <person name="Hugenholtz P."/>
            <person name="Kyrpides N.C."/>
            <person name="Klenk H.P."/>
            <person name="Lapidus A."/>
        </authorList>
    </citation>
    <scope>NUCLEOTIDE SEQUENCE [LARGE SCALE GENOMIC DNA]</scope>
    <source>
        <strain evidence="4">ATCC 27377 / DSM 6068 / ICPB 4128</strain>
    </source>
</reference>
<dbReference type="Gene3D" id="2.130.10.10">
    <property type="entry name" value="YVTN repeat-like/Quinoprotein amine dehydrogenase"/>
    <property type="match status" value="1"/>
</dbReference>
<protein>
    <submittedName>
        <fullName evidence="3">FOG: WD40 repeat-like protein</fullName>
    </submittedName>
</protein>
<keyword evidence="4" id="KW-1185">Reference proteome</keyword>